<keyword evidence="3" id="KW-1185">Reference proteome</keyword>
<keyword evidence="1" id="KW-1133">Transmembrane helix</keyword>
<organism evidence="2 3">
    <name type="scientific">Achlya hypogyna</name>
    <name type="common">Oomycete</name>
    <name type="synonym">Protoachlya hypogyna</name>
    <dbReference type="NCBI Taxonomy" id="1202772"/>
    <lineage>
        <taxon>Eukaryota</taxon>
        <taxon>Sar</taxon>
        <taxon>Stramenopiles</taxon>
        <taxon>Oomycota</taxon>
        <taxon>Saprolegniomycetes</taxon>
        <taxon>Saprolegniales</taxon>
        <taxon>Achlyaceae</taxon>
        <taxon>Achlya</taxon>
    </lineage>
</organism>
<gene>
    <name evidence="2" type="ORF">ACHHYP_11213</name>
</gene>
<feature type="transmembrane region" description="Helical" evidence="1">
    <location>
        <begin position="193"/>
        <end position="212"/>
    </location>
</feature>
<evidence type="ECO:0008006" key="4">
    <source>
        <dbReference type="Google" id="ProtNLM"/>
    </source>
</evidence>
<name>A0A1V9YJH5_ACHHY</name>
<feature type="transmembrane region" description="Helical" evidence="1">
    <location>
        <begin position="80"/>
        <end position="104"/>
    </location>
</feature>
<evidence type="ECO:0000313" key="3">
    <source>
        <dbReference type="Proteomes" id="UP000243579"/>
    </source>
</evidence>
<dbReference type="OrthoDB" id="73766at2759"/>
<feature type="transmembrane region" description="Helical" evidence="1">
    <location>
        <begin position="124"/>
        <end position="144"/>
    </location>
</feature>
<feature type="transmembrane region" description="Helical" evidence="1">
    <location>
        <begin position="361"/>
        <end position="381"/>
    </location>
</feature>
<dbReference type="EMBL" id="JNBR01001563">
    <property type="protein sequence ID" value="OQR85893.1"/>
    <property type="molecule type" value="Genomic_DNA"/>
</dbReference>
<keyword evidence="1" id="KW-0472">Membrane</keyword>
<sequence length="1223" mass="135376">MQFATDSRGAWQLLQYPLLTEVPSWTFFGSILLFDWIEGVREVVSFEGDTATLVLISDAYDPVHYTTSGADRTLEYATMYVWQLLAACNFAFIIAAAITCRAVVVDNGASRNFLFFNRLLGSVWIGRPFCFVRGLSAMAILSTAPLTLMRESTGSRLASIPRPLWMSILFTGEATWIVYVLQDVCLIIMNPGYPQVSLPVGSLTAWLLYLVIERFTTVAPEGSLDRRCTSQDMDAMVQCTSGELSIGCPHRVALLLAVAFASLLVQGSVDGYYRHCRKSMSMANRKELYLCRLSGALLSNSHEEDTAALCLSGVVTWTLRGQRHQFDIKTWTFLSHKVSAVRRPSAGLVPVSTARRWIDKFLAVAALLYIVGSITASISYVNMSRVNLANDFNWAGFNSTGTHVFLATWLYLQLALNATLLTSLAAPAVNLPQSFAAPFQTISPPLNYAARLQHTTFSTQLDEIVRGLRATDACDAPWIFTPYCYLDFQQTWPMANSAKRQQRCASMTTNGAVFLESLLRNVHADDWRACWGDAFQIAVADDLTTSASGAQWLEATLTPQPVAVAIEVAHWQRHGIRSYDTQWQNYKQLGILNSYDIVSCYGAHYPFTLQSQNGSFRVQTQSSWKMYWSLANDLAAVATNGSGMAGLSLLRTSARYAFANQSLQNIFERSNTLVSPLTQGFQLIRMVVGPFGSIDTVYIPVPSVLRRAVAELSNQLKATLRTSMDAQIAFMGLVPIQWVAPVPLTWLDMYASTAGGSPLCPYTAAVSPLDLGLPTFFSYSLPCNTNAPYVAALNPTMDEFVIAAAFARPDDASRVCALAPPNAGTCSRYLPPIQLFAATYLTPPPAAIRDATTALKIELMSYLQVNATTPVVLRRLRLLEEPDFEMYSWLYLLDWVLGLREVVSFEGDAGTIKLLSELQKTLPQQIETWQVATNVALYARVGVLYITFVMIGVASVTSVYMVWSRGAFQWLNMLELCRVGGIVWVGRPLLLLRSMTALSVLSTAAVSLEYDGAISYFQEARAPWYTTVLAAGEVTWLVAVVNDVAMAVTQEYTGEYATINSILVWSTVALLSLVSPVTHAVSLAQTCHLEQVDFQMTCQSGTIVIGQPTRYLCLVGIVVSWNLTCYWVCRWRRQRPPASPVNSPLLSCGATYLFEHSMRTYVGVYYLDRASAVLTGLLSYRLGYVVYVFDIKLWRCFALQAPPNAPTWAPPLRHALPLMQEIN</sequence>
<comment type="caution">
    <text evidence="2">The sequence shown here is derived from an EMBL/GenBank/DDBJ whole genome shotgun (WGS) entry which is preliminary data.</text>
</comment>
<evidence type="ECO:0000313" key="2">
    <source>
        <dbReference type="EMBL" id="OQR85893.1"/>
    </source>
</evidence>
<feature type="transmembrane region" description="Helical" evidence="1">
    <location>
        <begin position="1056"/>
        <end position="1074"/>
    </location>
</feature>
<feature type="transmembrane region" description="Helical" evidence="1">
    <location>
        <begin position="1024"/>
        <end position="1044"/>
    </location>
</feature>
<feature type="transmembrane region" description="Helical" evidence="1">
    <location>
        <begin position="943"/>
        <end position="963"/>
    </location>
</feature>
<feature type="transmembrane region" description="Helical" evidence="1">
    <location>
        <begin position="1109"/>
        <end position="1129"/>
    </location>
</feature>
<keyword evidence="1" id="KW-0812">Transmembrane</keyword>
<evidence type="ECO:0000256" key="1">
    <source>
        <dbReference type="SAM" id="Phobius"/>
    </source>
</evidence>
<feature type="transmembrane region" description="Helical" evidence="1">
    <location>
        <begin position="164"/>
        <end position="181"/>
    </location>
</feature>
<proteinExistence type="predicted"/>
<dbReference type="Proteomes" id="UP000243579">
    <property type="component" value="Unassembled WGS sequence"/>
</dbReference>
<reference evidence="2 3" key="1">
    <citation type="journal article" date="2014" name="Genome Biol. Evol.">
        <title>The secreted proteins of Achlya hypogyna and Thraustotheca clavata identify the ancestral oomycete secretome and reveal gene acquisitions by horizontal gene transfer.</title>
        <authorList>
            <person name="Misner I."/>
            <person name="Blouin N."/>
            <person name="Leonard G."/>
            <person name="Richards T.A."/>
            <person name="Lane C.E."/>
        </authorList>
    </citation>
    <scope>NUCLEOTIDE SEQUENCE [LARGE SCALE GENOMIC DNA]</scope>
    <source>
        <strain evidence="2 3">ATCC 48635</strain>
    </source>
</reference>
<dbReference type="AlphaFoldDB" id="A0A1V9YJH5"/>
<accession>A0A1V9YJH5</accession>
<protein>
    <recommendedName>
        <fullName evidence="4">Transmembrane protein</fullName>
    </recommendedName>
</protein>